<name>I1YF02_METFJ</name>
<reference evidence="1 2" key="1">
    <citation type="journal article" date="2012" name="J. Bacteriol.">
        <title>Complete genome sequences of Methylophaga sp. strain JAM1 and Methylophaga sp. strain JAM7.</title>
        <authorList>
            <person name="Villeneuve C."/>
            <person name="Martineau C."/>
            <person name="Mauffrey F."/>
            <person name="Villemur R."/>
        </authorList>
    </citation>
    <scope>NUCLEOTIDE SEQUENCE [LARGE SCALE GENOMIC DNA]</scope>
    <source>
        <strain evidence="1 2">JAM7</strain>
    </source>
</reference>
<dbReference type="STRING" id="754477.Q7C_317"/>
<evidence type="ECO:0000313" key="1">
    <source>
        <dbReference type="EMBL" id="AFJ01495.1"/>
    </source>
</evidence>
<evidence type="ECO:0000313" key="2">
    <source>
        <dbReference type="Proteomes" id="UP000009145"/>
    </source>
</evidence>
<proteinExistence type="predicted"/>
<dbReference type="RefSeq" id="WP_014702945.1">
    <property type="nucleotide sequence ID" value="NC_017856.1"/>
</dbReference>
<dbReference type="EMBL" id="CP003380">
    <property type="protein sequence ID" value="AFJ01495.1"/>
    <property type="molecule type" value="Genomic_DNA"/>
</dbReference>
<dbReference type="HOGENOM" id="CLU_2826169_0_0_6"/>
<sequence length="66" mass="7320">MAEIVEIELDGKRFAAEYSVDDGMLTVTGHRLSRTAKLGEKDERALAEELLKDMAESKDNEIGPEP</sequence>
<accession>I1YF02</accession>
<keyword evidence="2" id="KW-1185">Reference proteome</keyword>
<protein>
    <submittedName>
        <fullName evidence="1">Uncharacterized protein</fullName>
    </submittedName>
</protein>
<dbReference type="Proteomes" id="UP000009145">
    <property type="component" value="Chromosome"/>
</dbReference>
<dbReference type="KEGG" id="mec:Q7C_317"/>
<gene>
    <name evidence="1" type="ordered locus">Q7C_317</name>
</gene>
<dbReference type="AlphaFoldDB" id="I1YF02"/>
<organism evidence="1 2">
    <name type="scientific">Methylophaga frappieri (strain ATCC BAA-2434 / DSM 25690 / JAM7)</name>
    <dbReference type="NCBI Taxonomy" id="754477"/>
    <lineage>
        <taxon>Bacteria</taxon>
        <taxon>Pseudomonadati</taxon>
        <taxon>Pseudomonadota</taxon>
        <taxon>Gammaproteobacteria</taxon>
        <taxon>Thiotrichales</taxon>
        <taxon>Piscirickettsiaceae</taxon>
        <taxon>Methylophaga</taxon>
    </lineage>
</organism>
<dbReference type="PATRIC" id="fig|754477.3.peg.314"/>